<feature type="transmembrane region" description="Helical" evidence="8">
    <location>
        <begin position="723"/>
        <end position="742"/>
    </location>
</feature>
<dbReference type="InterPro" id="IPR050814">
    <property type="entry name" value="Myo-inositol_Transporter"/>
</dbReference>
<comment type="subcellular location">
    <subcellularLocation>
        <location evidence="1">Membrane</location>
        <topology evidence="1">Multi-pass membrane protein</topology>
    </subcellularLocation>
</comment>
<reference evidence="10 11" key="1">
    <citation type="journal article" date="2016" name="Front. Microbiol.">
        <title>Genome and transcriptome sequences reveal the specific parasitism of the nematophagous Purpureocillium lilacinum 36-1.</title>
        <authorList>
            <person name="Xie J."/>
            <person name="Li S."/>
            <person name="Mo C."/>
            <person name="Xiao X."/>
            <person name="Peng D."/>
            <person name="Wang G."/>
            <person name="Xiao Y."/>
        </authorList>
    </citation>
    <scope>NUCLEOTIDE SEQUENCE [LARGE SCALE GENOMIC DNA]</scope>
    <source>
        <strain evidence="10 11">36-1</strain>
    </source>
</reference>
<evidence type="ECO:0000256" key="2">
    <source>
        <dbReference type="ARBA" id="ARBA00010992"/>
    </source>
</evidence>
<gene>
    <name evidence="10" type="ORF">PCL_03381</name>
</gene>
<dbReference type="InterPro" id="IPR036259">
    <property type="entry name" value="MFS_trans_sf"/>
</dbReference>
<feature type="domain" description="Major facilitator superfamily (MFS) profile" evidence="9">
    <location>
        <begin position="311"/>
        <end position="747"/>
    </location>
</feature>
<keyword evidence="3" id="KW-0813">Transport</keyword>
<feature type="transmembrane region" description="Helical" evidence="8">
    <location>
        <begin position="691"/>
        <end position="711"/>
    </location>
</feature>
<keyword evidence="4 8" id="KW-0812">Transmembrane</keyword>
<sequence>MPAGPGAAAAPQTPHQLPEAGLAVVKHTAYSSRATSKQASRLTDDAQLVEVSPLQGVVAQDHSLSLCDVSAGSRRARRPEGETTRLPESTPGRWTVDPRCRCYVDRGEGGDGQRIEAINRPPGGGDLAGATLGSIATRLTSFAAAATTTASPIIHTYVWDHACKYQPKVSSPDWGPRPEPQRAPPTPPQCPHRNRSTQTSMVHSPGEVGGGLPQCGLRVFLRTRASCATATYKVKANPSPVKAWPCGRVLIMTGGGVDKTEFEALEVARAGGHEVNALIDDMERQLEASGGLDRGFFNVEFRDPRHFTWLLVAFASMGGLLSGLDQSLISGANLYLPKDLGLDDRQNSLVNAGMPLGAVGGALLLSPTNEYFGRKWAIMISIMLYTVGAALEAGSINFGMIVASRVILGLGVGLEGGTVPVYVAETVERRIRGNLVSLYQFNIALGEVLGYAVAAMFLKVPGNWRYILGSSLVFSTIMFFGMLFLPESPRYLMHKGKTLDAFKVWKRIRGVESSESREEFFVMAAAVREEDTEVHEGAKNKRYPWMDFFTVPRARRALVYANIMILLGQLTGVNAIMYYMSVLMHEIGFDAEKANYMSLVGGGSLLIGTIPAIFLMETCGRRFWAIMMLPGFFIGLVLIGVSYQIDLATHTMAVEGLYLTGLIIYMGFFGSYACLTWVIPAEVYPTYLRSYGMTTSDALLFLASFIVTYNFTAMQDAMTKTGLALGFYGGIAVIGEVYQIFFMPETKDKTLEEIDEVFSRPTMDIVRENWAGVKENMSNIASGRFQKVFADQTRRRPSFHSTVQEKEV</sequence>
<dbReference type="Pfam" id="PF00083">
    <property type="entry name" value="Sugar_tr"/>
    <property type="match status" value="1"/>
</dbReference>
<feature type="region of interest" description="Disordered" evidence="7">
    <location>
        <begin position="71"/>
        <end position="92"/>
    </location>
</feature>
<evidence type="ECO:0000256" key="8">
    <source>
        <dbReference type="SAM" id="Phobius"/>
    </source>
</evidence>
<feature type="transmembrane region" description="Helical" evidence="8">
    <location>
        <begin position="377"/>
        <end position="396"/>
    </location>
</feature>
<feature type="transmembrane region" description="Helical" evidence="8">
    <location>
        <begin position="623"/>
        <end position="645"/>
    </location>
</feature>
<dbReference type="AlphaFoldDB" id="A0A2U3ENV3"/>
<evidence type="ECO:0000256" key="1">
    <source>
        <dbReference type="ARBA" id="ARBA00004141"/>
    </source>
</evidence>
<feature type="compositionally biased region" description="Pro residues" evidence="7">
    <location>
        <begin position="175"/>
        <end position="190"/>
    </location>
</feature>
<evidence type="ECO:0000259" key="9">
    <source>
        <dbReference type="PROSITE" id="PS50850"/>
    </source>
</evidence>
<evidence type="ECO:0000313" key="11">
    <source>
        <dbReference type="Proteomes" id="UP000245956"/>
    </source>
</evidence>
<dbReference type="FunFam" id="1.20.1250.20:FF:000134">
    <property type="entry name" value="MFS sugar transporter protein"/>
    <property type="match status" value="1"/>
</dbReference>
<feature type="transmembrane region" description="Helical" evidence="8">
    <location>
        <begin position="464"/>
        <end position="485"/>
    </location>
</feature>
<dbReference type="GO" id="GO:0022857">
    <property type="term" value="F:transmembrane transporter activity"/>
    <property type="evidence" value="ECO:0007669"/>
    <property type="project" value="InterPro"/>
</dbReference>
<evidence type="ECO:0000256" key="7">
    <source>
        <dbReference type="SAM" id="MobiDB-lite"/>
    </source>
</evidence>
<evidence type="ECO:0000256" key="5">
    <source>
        <dbReference type="ARBA" id="ARBA00022989"/>
    </source>
</evidence>
<feature type="transmembrane region" description="Helical" evidence="8">
    <location>
        <begin position="307"/>
        <end position="329"/>
    </location>
</feature>
<keyword evidence="5 8" id="KW-1133">Transmembrane helix</keyword>
<evidence type="ECO:0000313" key="10">
    <source>
        <dbReference type="EMBL" id="PWI76187.1"/>
    </source>
</evidence>
<dbReference type="PANTHER" id="PTHR48020:SF9">
    <property type="entry name" value="MAJOR FACILITATOR SUPERFAMILY (MFS) PROFILE DOMAIN-CONTAINING PROTEIN"/>
    <property type="match status" value="1"/>
</dbReference>
<evidence type="ECO:0000256" key="3">
    <source>
        <dbReference type="ARBA" id="ARBA00022448"/>
    </source>
</evidence>
<name>A0A2U3ENV3_PURLI</name>
<dbReference type="Proteomes" id="UP000245956">
    <property type="component" value="Unassembled WGS sequence"/>
</dbReference>
<feature type="transmembrane region" description="Helical" evidence="8">
    <location>
        <begin position="402"/>
        <end position="424"/>
    </location>
</feature>
<dbReference type="GO" id="GO:0016020">
    <property type="term" value="C:membrane"/>
    <property type="evidence" value="ECO:0007669"/>
    <property type="project" value="UniProtKB-SubCell"/>
</dbReference>
<feature type="transmembrane region" description="Helical" evidence="8">
    <location>
        <begin position="557"/>
        <end position="580"/>
    </location>
</feature>
<keyword evidence="10" id="KW-0762">Sugar transport</keyword>
<dbReference type="PANTHER" id="PTHR48020">
    <property type="entry name" value="PROTON MYO-INOSITOL COTRANSPORTER"/>
    <property type="match status" value="1"/>
</dbReference>
<keyword evidence="6 8" id="KW-0472">Membrane</keyword>
<comment type="caution">
    <text evidence="10">The sequence shown here is derived from an EMBL/GenBank/DDBJ whole genome shotgun (WGS) entry which is preliminary data.</text>
</comment>
<dbReference type="PROSITE" id="PS00217">
    <property type="entry name" value="SUGAR_TRANSPORT_2"/>
    <property type="match status" value="1"/>
</dbReference>
<dbReference type="PRINTS" id="PR00171">
    <property type="entry name" value="SUGRTRNSPORT"/>
</dbReference>
<dbReference type="PROSITE" id="PS50850">
    <property type="entry name" value="MFS"/>
    <property type="match status" value="1"/>
</dbReference>
<feature type="transmembrane region" description="Helical" evidence="8">
    <location>
        <begin position="596"/>
        <end position="616"/>
    </location>
</feature>
<accession>A0A2U3ENV3</accession>
<dbReference type="InterPro" id="IPR003663">
    <property type="entry name" value="Sugar/inositol_transpt"/>
</dbReference>
<feature type="transmembrane region" description="Helical" evidence="8">
    <location>
        <begin position="436"/>
        <end position="458"/>
    </location>
</feature>
<dbReference type="EMBL" id="LCWV01000001">
    <property type="protein sequence ID" value="PWI76187.1"/>
    <property type="molecule type" value="Genomic_DNA"/>
</dbReference>
<protein>
    <submittedName>
        <fullName evidence="10">Putative sugar transporter</fullName>
    </submittedName>
</protein>
<evidence type="ECO:0000256" key="6">
    <source>
        <dbReference type="ARBA" id="ARBA00023136"/>
    </source>
</evidence>
<feature type="transmembrane region" description="Helical" evidence="8">
    <location>
        <begin position="349"/>
        <end position="365"/>
    </location>
</feature>
<organism evidence="10 11">
    <name type="scientific">Purpureocillium lilacinum</name>
    <name type="common">Paecilomyces lilacinus</name>
    <dbReference type="NCBI Taxonomy" id="33203"/>
    <lineage>
        <taxon>Eukaryota</taxon>
        <taxon>Fungi</taxon>
        <taxon>Dikarya</taxon>
        <taxon>Ascomycota</taxon>
        <taxon>Pezizomycotina</taxon>
        <taxon>Sordariomycetes</taxon>
        <taxon>Hypocreomycetidae</taxon>
        <taxon>Hypocreales</taxon>
        <taxon>Ophiocordycipitaceae</taxon>
        <taxon>Purpureocillium</taxon>
    </lineage>
</organism>
<comment type="similarity">
    <text evidence="2">Belongs to the major facilitator superfamily. Sugar transporter (TC 2.A.1.1) family.</text>
</comment>
<dbReference type="InterPro" id="IPR020846">
    <property type="entry name" value="MFS_dom"/>
</dbReference>
<dbReference type="GO" id="GO:0015798">
    <property type="term" value="P:myo-inositol transport"/>
    <property type="evidence" value="ECO:0007669"/>
    <property type="project" value="UniProtKB-ARBA"/>
</dbReference>
<feature type="transmembrane region" description="Helical" evidence="8">
    <location>
        <begin position="657"/>
        <end position="679"/>
    </location>
</feature>
<evidence type="ECO:0000256" key="4">
    <source>
        <dbReference type="ARBA" id="ARBA00022692"/>
    </source>
</evidence>
<proteinExistence type="inferred from homology"/>
<dbReference type="Gene3D" id="1.20.1250.20">
    <property type="entry name" value="MFS general substrate transporter like domains"/>
    <property type="match status" value="1"/>
</dbReference>
<dbReference type="NCBIfam" id="TIGR00879">
    <property type="entry name" value="SP"/>
    <property type="match status" value="1"/>
</dbReference>
<feature type="region of interest" description="Disordered" evidence="7">
    <location>
        <begin position="169"/>
        <end position="208"/>
    </location>
</feature>
<dbReference type="GO" id="GO:0015791">
    <property type="term" value="P:polyol transmembrane transport"/>
    <property type="evidence" value="ECO:0007669"/>
    <property type="project" value="UniProtKB-ARBA"/>
</dbReference>
<dbReference type="InterPro" id="IPR005828">
    <property type="entry name" value="MFS_sugar_transport-like"/>
</dbReference>
<dbReference type="InterPro" id="IPR005829">
    <property type="entry name" value="Sugar_transporter_CS"/>
</dbReference>
<dbReference type="SUPFAM" id="SSF103473">
    <property type="entry name" value="MFS general substrate transporter"/>
    <property type="match status" value="1"/>
</dbReference>